<dbReference type="Gene3D" id="3.30.830.10">
    <property type="entry name" value="Metalloenzyme, LuxS/M16 peptidase-like"/>
    <property type="match status" value="4"/>
</dbReference>
<feature type="domain" description="Peptidase M16C associated" evidence="2">
    <location>
        <begin position="481"/>
        <end position="729"/>
    </location>
</feature>
<gene>
    <name evidence="3" type="ORF">SAMN02745180_01660</name>
</gene>
<keyword evidence="1" id="KW-0175">Coiled coil</keyword>
<dbReference type="Pfam" id="PF08367">
    <property type="entry name" value="M16C_assoc"/>
    <property type="match status" value="1"/>
</dbReference>
<dbReference type="PANTHER" id="PTHR43016:SF13">
    <property type="entry name" value="PRESEQUENCE PROTEASE, MITOCHONDRIAL"/>
    <property type="match status" value="1"/>
</dbReference>
<proteinExistence type="predicted"/>
<dbReference type="OrthoDB" id="9762027at2"/>
<reference evidence="3 4" key="1">
    <citation type="submission" date="2016-11" db="EMBL/GenBank/DDBJ databases">
        <authorList>
            <person name="Jaros S."/>
            <person name="Januszkiewicz K."/>
            <person name="Wedrychowicz H."/>
        </authorList>
    </citation>
    <scope>NUCLEOTIDE SEQUENCE [LARGE SCALE GENOMIC DNA]</scope>
    <source>
        <strain evidence="3 4">DSM 13106</strain>
    </source>
</reference>
<dbReference type="Pfam" id="PF22516">
    <property type="entry name" value="PreP_C"/>
    <property type="match status" value="1"/>
</dbReference>
<sequence>MKRKLKLFLVAILVTVCFLGSIQPLVNNTSIALAEGIKDELKISQVYSGFKLMKKEHIEDIDSTVFEFEHEKTGAKLACIKNSDKRKVFGIAFKTLPKDDTGVNHIIEHVVANGVNAIGNPYTGSDFTQYFTFSDKEDEFRRNMGEYLDAVFFPNINDGEMLFMQEGWRYEIDSPEKELNVNGIVYNEMKGRYSPTGKLCEVVDKSLFPNTIYRFDSGGNPVDIPKLTYEEFLKTYNKNYTPSNSFIYLYGNMDIEKTLEFINNGYLSKLKKIDFDNKIYKEKPFDKMKVVEDYYSLPMGSSVEDGTYLSINYAFDKNTDYETNMGLDMLEMLLHSNSSPFYKKVSQSGIGNFLGTVGDDIQQPMRGIIISNSNERKKEEFLKIVNESLNDIVKNGFDKELINSVLNSYELSIRKDNLSEERWRDYMDKARNTWLYGGDLMECFKVNSQIEKIKGKADDGYFEKLIQKYMLNNNYSSLVVLKPKLGLEEETVKKLNDELARYKASLSKEELNAIINKNKEFKKWQEDSLKLKKEKSFEISLEDRNKKVEEIPINIKEIEGMKILNHPIYTNGIQYVDLYYDTTKVPQDKLMYLILLTKMLGNVDTENYNYTQLNNAIYTYTDGVSIEAIALEDSKSKDNFYPKVLISFNTLKHKLDNAFDILNEITNKSKLDDKDNLRNQIQRIKTKIQFDIESDPFYYLSSQVSSYDSQCEKYRNLNYIPFYQFICDLDKNFDKNSDEIIKNLEEVKNMAFDKNNLIVSFTGDKTDYNDFEKSFKSFKNNIKANNLSIQKYEFDDSTKNEGFIIPSKVQYIAKAGNFKKLGYENSGKLAVLEKVLSRYLSKEIRIKGGAYGGNAMITDSSVMLYSYRDPNLKETIEVFNGAGNYLRNFTADEEKMAEYINRALFIVDYPREPIYKGSDSDDMYITGKTQEDIQRYRDEILSTTAEDIRGYADMIDEILKQNNICVIGEETKIKSEKSLFNTIKNLL</sequence>
<organism evidence="3 4">
    <name type="scientific">Sporanaerobacter acetigenes DSM 13106</name>
    <dbReference type="NCBI Taxonomy" id="1123281"/>
    <lineage>
        <taxon>Bacteria</taxon>
        <taxon>Bacillati</taxon>
        <taxon>Bacillota</taxon>
        <taxon>Tissierellia</taxon>
        <taxon>Tissierellales</taxon>
        <taxon>Sporanaerobacteraceae</taxon>
        <taxon>Sporanaerobacter</taxon>
    </lineage>
</organism>
<dbReference type="EMBL" id="FQXR01000006">
    <property type="protein sequence ID" value="SHH97910.1"/>
    <property type="molecule type" value="Genomic_DNA"/>
</dbReference>
<dbReference type="SMART" id="SM01264">
    <property type="entry name" value="M16C_associated"/>
    <property type="match status" value="1"/>
</dbReference>
<dbReference type="SUPFAM" id="SSF63411">
    <property type="entry name" value="LuxS/MPP-like metallohydrolase"/>
    <property type="match status" value="4"/>
</dbReference>
<feature type="coiled-coil region" evidence="1">
    <location>
        <begin position="485"/>
        <end position="512"/>
    </location>
</feature>
<name>A0A1M5XDL1_9FIRM</name>
<dbReference type="InterPro" id="IPR013578">
    <property type="entry name" value="Peptidase_M16C_assoc"/>
</dbReference>
<dbReference type="InterPro" id="IPR055130">
    <property type="entry name" value="PreP_C"/>
</dbReference>
<evidence type="ECO:0000256" key="1">
    <source>
        <dbReference type="SAM" id="Coils"/>
    </source>
</evidence>
<dbReference type="GO" id="GO:0004222">
    <property type="term" value="F:metalloendopeptidase activity"/>
    <property type="evidence" value="ECO:0007669"/>
    <property type="project" value="TreeGrafter"/>
</dbReference>
<dbReference type="InterPro" id="IPR007863">
    <property type="entry name" value="Peptidase_M16_C"/>
</dbReference>
<protein>
    <recommendedName>
        <fullName evidence="2">Peptidase M16C associated domain-containing protein</fullName>
    </recommendedName>
</protein>
<dbReference type="RefSeq" id="WP_159429096.1">
    <property type="nucleotide sequence ID" value="NZ_FQXR01000006.1"/>
</dbReference>
<dbReference type="STRING" id="1123281.SAMN02745180_01660"/>
<accession>A0A1M5XDL1</accession>
<evidence type="ECO:0000313" key="4">
    <source>
        <dbReference type="Proteomes" id="UP000184389"/>
    </source>
</evidence>
<dbReference type="Proteomes" id="UP000184389">
    <property type="component" value="Unassembled WGS sequence"/>
</dbReference>
<dbReference type="InterPro" id="IPR011249">
    <property type="entry name" value="Metalloenz_LuxS/M16"/>
</dbReference>
<dbReference type="GO" id="GO:0046872">
    <property type="term" value="F:metal ion binding"/>
    <property type="evidence" value="ECO:0007669"/>
    <property type="project" value="InterPro"/>
</dbReference>
<dbReference type="PANTHER" id="PTHR43016">
    <property type="entry name" value="PRESEQUENCE PROTEASE"/>
    <property type="match status" value="1"/>
</dbReference>
<dbReference type="Pfam" id="PF05193">
    <property type="entry name" value="Peptidase_M16_C"/>
    <property type="match status" value="1"/>
</dbReference>
<keyword evidence="4" id="KW-1185">Reference proteome</keyword>
<dbReference type="GO" id="GO:0016485">
    <property type="term" value="P:protein processing"/>
    <property type="evidence" value="ECO:0007669"/>
    <property type="project" value="TreeGrafter"/>
</dbReference>
<evidence type="ECO:0000259" key="2">
    <source>
        <dbReference type="SMART" id="SM01264"/>
    </source>
</evidence>
<dbReference type="AlphaFoldDB" id="A0A1M5XDL1"/>
<evidence type="ECO:0000313" key="3">
    <source>
        <dbReference type="EMBL" id="SHH97910.1"/>
    </source>
</evidence>